<evidence type="ECO:0000259" key="6">
    <source>
        <dbReference type="Pfam" id="PF01975"/>
    </source>
</evidence>
<dbReference type="EMBL" id="JBHLUD010000007">
    <property type="protein sequence ID" value="MFC0544173.1"/>
    <property type="molecule type" value="Genomic_DNA"/>
</dbReference>
<dbReference type="SUPFAM" id="SSF64167">
    <property type="entry name" value="SurE-like"/>
    <property type="match status" value="1"/>
</dbReference>
<evidence type="ECO:0000256" key="2">
    <source>
        <dbReference type="ARBA" id="ARBA00011062"/>
    </source>
</evidence>
<accession>A0ABV6MV17</accession>
<comment type="catalytic activity">
    <reaction evidence="1">
        <text>a ribonucleoside 5'-phosphate + H2O = a ribonucleoside + phosphate</text>
        <dbReference type="Rhea" id="RHEA:12484"/>
        <dbReference type="ChEBI" id="CHEBI:15377"/>
        <dbReference type="ChEBI" id="CHEBI:18254"/>
        <dbReference type="ChEBI" id="CHEBI:43474"/>
        <dbReference type="ChEBI" id="CHEBI:58043"/>
        <dbReference type="EC" id="3.1.3.5"/>
    </reaction>
</comment>
<dbReference type="PANTHER" id="PTHR30457">
    <property type="entry name" value="5'-NUCLEOTIDASE SURE"/>
    <property type="match status" value="1"/>
</dbReference>
<protein>
    <recommendedName>
        <fullName evidence="3">5'-nucleotidase</fullName>
        <ecNumber evidence="3">3.1.3.5</ecNumber>
    </recommendedName>
</protein>
<dbReference type="RefSeq" id="WP_273935658.1">
    <property type="nucleotide sequence ID" value="NZ_CP097263.1"/>
</dbReference>
<dbReference type="InterPro" id="IPR030048">
    <property type="entry name" value="SurE"/>
</dbReference>
<reference evidence="7 8" key="1">
    <citation type="submission" date="2024-09" db="EMBL/GenBank/DDBJ databases">
        <authorList>
            <person name="Sun Q."/>
            <person name="Mori K."/>
        </authorList>
    </citation>
    <scope>NUCLEOTIDE SEQUENCE [LARGE SCALE GENOMIC DNA]</scope>
    <source>
        <strain evidence="7 8">TBRC 1432</strain>
    </source>
</reference>
<evidence type="ECO:0000256" key="1">
    <source>
        <dbReference type="ARBA" id="ARBA00000815"/>
    </source>
</evidence>
<dbReference type="InterPro" id="IPR002828">
    <property type="entry name" value="SurE-like_Pase/nucleotidase"/>
</dbReference>
<keyword evidence="8" id="KW-1185">Reference proteome</keyword>
<dbReference type="Proteomes" id="UP001589810">
    <property type="component" value="Unassembled WGS sequence"/>
</dbReference>
<keyword evidence="5 7" id="KW-0378">Hydrolase</keyword>
<gene>
    <name evidence="7" type="primary">surE</name>
    <name evidence="7" type="ORF">ACFFH7_21895</name>
</gene>
<sequence>MNSLRVLVTNDDGIDSPGLIALARCAVELGHDTIIAAPSVEASGTGAGLTASGGHRSVTMSRRVIDDLPDTPAYAIDAHPGLIALLACRGAFGGQPPDLLLSGINFGANIGRALIHSGTVGAALTAHVNGVTALAVSLDVPWDPPGTPLWDVVDPYVKDVLGLIEPGSVLNLNVPNRPDPGPLRWAALTRYGRVQSRIVDQYEDRIELATVILEDEVEPGSDAALLEAGYATVTELRSVSAVERPRATPPT</sequence>
<dbReference type="GO" id="GO:0008253">
    <property type="term" value="F:5'-nucleotidase activity"/>
    <property type="evidence" value="ECO:0007669"/>
    <property type="project" value="UniProtKB-EC"/>
</dbReference>
<evidence type="ECO:0000256" key="5">
    <source>
        <dbReference type="ARBA" id="ARBA00022801"/>
    </source>
</evidence>
<comment type="similarity">
    <text evidence="2">Belongs to the SurE nucleotidase family.</text>
</comment>
<evidence type="ECO:0000256" key="3">
    <source>
        <dbReference type="ARBA" id="ARBA00012643"/>
    </source>
</evidence>
<evidence type="ECO:0000256" key="4">
    <source>
        <dbReference type="ARBA" id="ARBA00022723"/>
    </source>
</evidence>
<comment type="caution">
    <text evidence="7">The sequence shown here is derived from an EMBL/GenBank/DDBJ whole genome shotgun (WGS) entry which is preliminary data.</text>
</comment>
<dbReference type="InterPro" id="IPR036523">
    <property type="entry name" value="SurE-like_sf"/>
</dbReference>
<evidence type="ECO:0000313" key="8">
    <source>
        <dbReference type="Proteomes" id="UP001589810"/>
    </source>
</evidence>
<keyword evidence="4" id="KW-0479">Metal-binding</keyword>
<dbReference type="PANTHER" id="PTHR30457:SF0">
    <property type="entry name" value="PHOSPHATASE, PUTATIVE (AFU_ORTHOLOGUE AFUA_4G01070)-RELATED"/>
    <property type="match status" value="1"/>
</dbReference>
<organism evidence="7 8">
    <name type="scientific">Kutzneria chonburiensis</name>
    <dbReference type="NCBI Taxonomy" id="1483604"/>
    <lineage>
        <taxon>Bacteria</taxon>
        <taxon>Bacillati</taxon>
        <taxon>Actinomycetota</taxon>
        <taxon>Actinomycetes</taxon>
        <taxon>Pseudonocardiales</taxon>
        <taxon>Pseudonocardiaceae</taxon>
        <taxon>Kutzneria</taxon>
    </lineage>
</organism>
<dbReference type="Gene3D" id="3.40.1210.10">
    <property type="entry name" value="Survival protein SurE-like phosphatase/nucleotidase"/>
    <property type="match status" value="1"/>
</dbReference>
<dbReference type="EC" id="3.1.3.5" evidence="3"/>
<name>A0ABV6MV17_9PSEU</name>
<proteinExistence type="inferred from homology"/>
<feature type="domain" description="Survival protein SurE-like phosphatase/nucleotidase" evidence="6">
    <location>
        <begin position="6"/>
        <end position="193"/>
    </location>
</feature>
<dbReference type="Pfam" id="PF01975">
    <property type="entry name" value="SurE"/>
    <property type="match status" value="1"/>
</dbReference>
<evidence type="ECO:0000313" key="7">
    <source>
        <dbReference type="EMBL" id="MFC0544173.1"/>
    </source>
</evidence>